<evidence type="ECO:0000256" key="1">
    <source>
        <dbReference type="SAM" id="MobiDB-lite"/>
    </source>
</evidence>
<evidence type="ECO:0000313" key="2">
    <source>
        <dbReference type="EMBL" id="JAD46437.1"/>
    </source>
</evidence>
<proteinExistence type="predicted"/>
<protein>
    <submittedName>
        <fullName evidence="2">RHA2A</fullName>
    </submittedName>
</protein>
<organism evidence="2">
    <name type="scientific">Arundo donax</name>
    <name type="common">Giant reed</name>
    <name type="synonym">Donax arundinaceus</name>
    <dbReference type="NCBI Taxonomy" id="35708"/>
    <lineage>
        <taxon>Eukaryota</taxon>
        <taxon>Viridiplantae</taxon>
        <taxon>Streptophyta</taxon>
        <taxon>Embryophyta</taxon>
        <taxon>Tracheophyta</taxon>
        <taxon>Spermatophyta</taxon>
        <taxon>Magnoliopsida</taxon>
        <taxon>Liliopsida</taxon>
        <taxon>Poales</taxon>
        <taxon>Poaceae</taxon>
        <taxon>PACMAD clade</taxon>
        <taxon>Arundinoideae</taxon>
        <taxon>Arundineae</taxon>
        <taxon>Arundo</taxon>
    </lineage>
</organism>
<dbReference type="EMBL" id="GBRH01251458">
    <property type="protein sequence ID" value="JAD46437.1"/>
    <property type="molecule type" value="Transcribed_RNA"/>
</dbReference>
<reference evidence="2" key="1">
    <citation type="submission" date="2014-09" db="EMBL/GenBank/DDBJ databases">
        <authorList>
            <person name="Magalhaes I.L.F."/>
            <person name="Oliveira U."/>
            <person name="Santos F.R."/>
            <person name="Vidigal T.H.D.A."/>
            <person name="Brescovit A.D."/>
            <person name="Santos A.J."/>
        </authorList>
    </citation>
    <scope>NUCLEOTIDE SEQUENCE</scope>
    <source>
        <tissue evidence="2">Shoot tissue taken approximately 20 cm above the soil surface</tissue>
    </source>
</reference>
<name>A0A0A9AH55_ARUDO</name>
<dbReference type="AlphaFoldDB" id="A0A0A9AH55"/>
<sequence length="20" mass="2068">MADRHTVQSPATAVPSAVET</sequence>
<accession>A0A0A9AH55</accession>
<feature type="region of interest" description="Disordered" evidence="1">
    <location>
        <begin position="1"/>
        <end position="20"/>
    </location>
</feature>
<reference evidence="2" key="2">
    <citation type="journal article" date="2015" name="Data Brief">
        <title>Shoot transcriptome of the giant reed, Arundo donax.</title>
        <authorList>
            <person name="Barrero R.A."/>
            <person name="Guerrero F.D."/>
            <person name="Moolhuijzen P."/>
            <person name="Goolsby J.A."/>
            <person name="Tidwell J."/>
            <person name="Bellgard S.E."/>
            <person name="Bellgard M.I."/>
        </authorList>
    </citation>
    <scope>NUCLEOTIDE SEQUENCE</scope>
    <source>
        <tissue evidence="2">Shoot tissue taken approximately 20 cm above the soil surface</tissue>
    </source>
</reference>